<dbReference type="PANTHER" id="PTHR45811:SF49">
    <property type="entry name" value="OS04G0667600 PROTEIN"/>
    <property type="match status" value="1"/>
</dbReference>
<evidence type="ECO:0000256" key="5">
    <source>
        <dbReference type="ARBA" id="ARBA00023289"/>
    </source>
</evidence>
<feature type="compositionally biased region" description="Low complexity" evidence="7">
    <location>
        <begin position="31"/>
        <end position="46"/>
    </location>
</feature>
<evidence type="ECO:0000256" key="4">
    <source>
        <dbReference type="ARBA" id="ARBA00023288"/>
    </source>
</evidence>
<name>A0AAD1ZMT8_9LAMI</name>
<organism evidence="9 10">
    <name type="scientific">Fraxinus pennsylvanica</name>
    <dbReference type="NCBI Taxonomy" id="56036"/>
    <lineage>
        <taxon>Eukaryota</taxon>
        <taxon>Viridiplantae</taxon>
        <taxon>Streptophyta</taxon>
        <taxon>Embryophyta</taxon>
        <taxon>Tracheophyta</taxon>
        <taxon>Spermatophyta</taxon>
        <taxon>Magnoliopsida</taxon>
        <taxon>eudicotyledons</taxon>
        <taxon>Gunneridae</taxon>
        <taxon>Pentapetalae</taxon>
        <taxon>asterids</taxon>
        <taxon>lamiids</taxon>
        <taxon>Lamiales</taxon>
        <taxon>Oleaceae</taxon>
        <taxon>Oleeae</taxon>
        <taxon>Fraxinus</taxon>
    </lineage>
</organism>
<evidence type="ECO:0000259" key="8">
    <source>
        <dbReference type="PROSITE" id="PS50846"/>
    </source>
</evidence>
<keyword evidence="3" id="KW-0479">Metal-binding</keyword>
<keyword evidence="4" id="KW-0449">Lipoprotein</keyword>
<comment type="subcellular location">
    <subcellularLocation>
        <location evidence="1">Membrane</location>
        <topology evidence="1">Peripheral membrane protein</topology>
    </subcellularLocation>
</comment>
<reference evidence="9" key="1">
    <citation type="submission" date="2023-05" db="EMBL/GenBank/DDBJ databases">
        <authorList>
            <person name="Huff M."/>
        </authorList>
    </citation>
    <scope>NUCLEOTIDE SEQUENCE</scope>
</reference>
<feature type="domain" description="HMA" evidence="8">
    <location>
        <begin position="140"/>
        <end position="207"/>
    </location>
</feature>
<dbReference type="GO" id="GO:0046872">
    <property type="term" value="F:metal ion binding"/>
    <property type="evidence" value="ECO:0007669"/>
    <property type="project" value="UniProtKB-KW"/>
</dbReference>
<dbReference type="AlphaFoldDB" id="A0AAD1ZMT8"/>
<dbReference type="GO" id="GO:0016020">
    <property type="term" value="C:membrane"/>
    <property type="evidence" value="ECO:0007669"/>
    <property type="project" value="UniProtKB-SubCell"/>
</dbReference>
<gene>
    <name evidence="9" type="ORF">FPE_LOCUS20103</name>
</gene>
<protein>
    <recommendedName>
        <fullName evidence="8">HMA domain-containing protein</fullName>
    </recommendedName>
</protein>
<evidence type="ECO:0000256" key="6">
    <source>
        <dbReference type="ARBA" id="ARBA00024045"/>
    </source>
</evidence>
<evidence type="ECO:0000313" key="10">
    <source>
        <dbReference type="Proteomes" id="UP000834106"/>
    </source>
</evidence>
<feature type="region of interest" description="Disordered" evidence="7">
    <location>
        <begin position="27"/>
        <end position="46"/>
    </location>
</feature>
<dbReference type="InterPro" id="IPR006121">
    <property type="entry name" value="HMA_dom"/>
</dbReference>
<dbReference type="CDD" id="cd00371">
    <property type="entry name" value="HMA"/>
    <property type="match status" value="1"/>
</dbReference>
<keyword evidence="10" id="KW-1185">Reference proteome</keyword>
<feature type="compositionally biased region" description="Basic and acidic residues" evidence="7">
    <location>
        <begin position="79"/>
        <end position="92"/>
    </location>
</feature>
<dbReference type="Proteomes" id="UP000834106">
    <property type="component" value="Chromosome 12"/>
</dbReference>
<evidence type="ECO:0000256" key="2">
    <source>
        <dbReference type="ARBA" id="ARBA00022481"/>
    </source>
</evidence>
<comment type="similarity">
    <text evidence="6">Belongs to the HIPP family.</text>
</comment>
<dbReference type="GO" id="GO:0009626">
    <property type="term" value="P:plant-type hypersensitive response"/>
    <property type="evidence" value="ECO:0007669"/>
    <property type="project" value="UniProtKB-KW"/>
</dbReference>
<evidence type="ECO:0000313" key="9">
    <source>
        <dbReference type="EMBL" id="CAI9772673.1"/>
    </source>
</evidence>
<dbReference type="Pfam" id="PF00403">
    <property type="entry name" value="HMA"/>
    <property type="match status" value="1"/>
</dbReference>
<keyword evidence="5" id="KW-0636">Prenylation</keyword>
<dbReference type="InterPro" id="IPR051863">
    <property type="entry name" value="HIPP"/>
</dbReference>
<dbReference type="InterPro" id="IPR036163">
    <property type="entry name" value="HMA_dom_sf"/>
</dbReference>
<sequence>MPKVYDDWERLVEAVLKREELRSIALDSSRDPSFNSSESSSLSFGASYSGHDPDFDRFPPSFLRRHDVNSKSRTTAGYESKKDLHDSSISLTERDRKAGHELKEELHDSSISLSYRGKTAGYEWRENLHDSSISVAENYKKKVVIEVLIKDDRQKRKAMKAVRSLPGIDSLSVDMKEKKVTIVGDFDPIHAVNKLRKMFYAEIISIGPAKERETEEDKIEVNGRRKDQIEVDERKRDKREVTERINEQRKVDERKSAQSEQVAELVKHYKSYFPYHYQSYNLYYYADAPEDDPKSCVIC</sequence>
<feature type="region of interest" description="Disordered" evidence="7">
    <location>
        <begin position="69"/>
        <end position="92"/>
    </location>
</feature>
<evidence type="ECO:0000256" key="1">
    <source>
        <dbReference type="ARBA" id="ARBA00004170"/>
    </source>
</evidence>
<keyword evidence="2" id="KW-0488">Methylation</keyword>
<dbReference type="Gene3D" id="3.30.70.100">
    <property type="match status" value="1"/>
</dbReference>
<accession>A0AAD1ZMT8</accession>
<proteinExistence type="inferred from homology"/>
<dbReference type="SUPFAM" id="SSF55008">
    <property type="entry name" value="HMA, heavy metal-associated domain"/>
    <property type="match status" value="1"/>
</dbReference>
<dbReference type="EMBL" id="OU503047">
    <property type="protein sequence ID" value="CAI9772673.1"/>
    <property type="molecule type" value="Genomic_DNA"/>
</dbReference>
<evidence type="ECO:0000256" key="3">
    <source>
        <dbReference type="ARBA" id="ARBA00022723"/>
    </source>
</evidence>
<feature type="region of interest" description="Disordered" evidence="7">
    <location>
        <begin position="237"/>
        <end position="257"/>
    </location>
</feature>
<dbReference type="PANTHER" id="PTHR45811">
    <property type="entry name" value="COPPER TRANSPORT PROTEIN FAMILY-RELATED"/>
    <property type="match status" value="1"/>
</dbReference>
<evidence type="ECO:0000256" key="7">
    <source>
        <dbReference type="SAM" id="MobiDB-lite"/>
    </source>
</evidence>
<dbReference type="PROSITE" id="PS50846">
    <property type="entry name" value="HMA_2"/>
    <property type="match status" value="1"/>
</dbReference>